<feature type="compositionally biased region" description="Basic and acidic residues" evidence="2">
    <location>
        <begin position="579"/>
        <end position="592"/>
    </location>
</feature>
<organism evidence="4 5">
    <name type="scientific">Caenorhabditis auriculariae</name>
    <dbReference type="NCBI Taxonomy" id="2777116"/>
    <lineage>
        <taxon>Eukaryota</taxon>
        <taxon>Metazoa</taxon>
        <taxon>Ecdysozoa</taxon>
        <taxon>Nematoda</taxon>
        <taxon>Chromadorea</taxon>
        <taxon>Rhabditida</taxon>
        <taxon>Rhabditina</taxon>
        <taxon>Rhabditomorpha</taxon>
        <taxon>Rhabditoidea</taxon>
        <taxon>Rhabditidae</taxon>
        <taxon>Peloderinae</taxon>
        <taxon>Caenorhabditis</taxon>
    </lineage>
</organism>
<feature type="region of interest" description="Disordered" evidence="2">
    <location>
        <begin position="94"/>
        <end position="120"/>
    </location>
</feature>
<accession>A0A8S1GZ08</accession>
<feature type="compositionally biased region" description="Basic and acidic residues" evidence="2">
    <location>
        <begin position="316"/>
        <end position="328"/>
    </location>
</feature>
<feature type="domain" description="BAT2 N-terminal" evidence="3">
    <location>
        <begin position="56"/>
        <end position="138"/>
    </location>
</feature>
<feature type="region of interest" description="Disordered" evidence="2">
    <location>
        <begin position="441"/>
        <end position="490"/>
    </location>
</feature>
<keyword evidence="1" id="KW-0597">Phosphoprotein</keyword>
<feature type="compositionally biased region" description="Basic residues" evidence="2">
    <location>
        <begin position="825"/>
        <end position="834"/>
    </location>
</feature>
<feature type="compositionally biased region" description="Basic and acidic residues" evidence="2">
    <location>
        <begin position="767"/>
        <end position="777"/>
    </location>
</feature>
<feature type="region of interest" description="Disordered" evidence="2">
    <location>
        <begin position="1264"/>
        <end position="1323"/>
    </location>
</feature>
<feature type="compositionally biased region" description="Low complexity" evidence="2">
    <location>
        <begin position="1009"/>
        <end position="1021"/>
    </location>
</feature>
<feature type="compositionally biased region" description="Low complexity" evidence="2">
    <location>
        <begin position="1122"/>
        <end position="1133"/>
    </location>
</feature>
<feature type="compositionally biased region" description="Basic and acidic residues" evidence="2">
    <location>
        <begin position="646"/>
        <end position="657"/>
    </location>
</feature>
<proteinExistence type="predicted"/>
<feature type="compositionally biased region" description="Basic residues" evidence="2">
    <location>
        <begin position="670"/>
        <end position="682"/>
    </location>
</feature>
<dbReference type="Proteomes" id="UP000835052">
    <property type="component" value="Unassembled WGS sequence"/>
</dbReference>
<reference evidence="4" key="1">
    <citation type="submission" date="2020-10" db="EMBL/GenBank/DDBJ databases">
        <authorList>
            <person name="Kikuchi T."/>
        </authorList>
    </citation>
    <scope>NUCLEOTIDE SEQUENCE</scope>
    <source>
        <strain evidence="4">NKZ352</strain>
    </source>
</reference>
<feature type="compositionally biased region" description="Pro residues" evidence="2">
    <location>
        <begin position="1100"/>
        <end position="1109"/>
    </location>
</feature>
<feature type="compositionally biased region" description="Basic and acidic residues" evidence="2">
    <location>
        <begin position="738"/>
        <end position="754"/>
    </location>
</feature>
<evidence type="ECO:0000256" key="2">
    <source>
        <dbReference type="SAM" id="MobiDB-lite"/>
    </source>
</evidence>
<feature type="region of interest" description="Disordered" evidence="2">
    <location>
        <begin position="201"/>
        <end position="262"/>
    </location>
</feature>
<feature type="region of interest" description="Disordered" evidence="2">
    <location>
        <begin position="1"/>
        <end position="25"/>
    </location>
</feature>
<feature type="compositionally biased region" description="Basic and acidic residues" evidence="2">
    <location>
        <begin position="700"/>
        <end position="710"/>
    </location>
</feature>
<feature type="compositionally biased region" description="Polar residues" evidence="2">
    <location>
        <begin position="233"/>
        <end position="248"/>
    </location>
</feature>
<dbReference type="GO" id="GO:0030154">
    <property type="term" value="P:cell differentiation"/>
    <property type="evidence" value="ECO:0007669"/>
    <property type="project" value="TreeGrafter"/>
</dbReference>
<feature type="compositionally biased region" description="Low complexity" evidence="2">
    <location>
        <begin position="1190"/>
        <end position="1206"/>
    </location>
</feature>
<sequence>MMKPRTSEEEDEGSTETPNSGCASSKKVYNVQSFLDYFLLRSIPLGRMSSAQRGATGAVKPKSLNVNSIYSGRTPANGARAGGANKYGLQPVGKTSGVVRRMPPPATLPSLKAENNGQDPTTVVVPQGAVGWTKDGPQGIETAPPTPAAPVLSDLRPSWLVAAAETPSNVASSVREFPTLGPQANSGSKILNKWEVNDLTQKRNDGSSTGEDELFSDLPIPQRFFDNSRRNPSRFSGSSDARLSQSSDFGLPPHGFCDTMDPNLEEIYDNLVRSRTNTDRSQNNDVRPEKPKTWDYDEQKQPQKVRSQARNDSSSGDERGRLSESSKAHTVDYRILKRTEQLLLQDISDDEEVQMTRLDRPSVSIFQRKAGSEPMEGYNPIAPPFAPQAPIEAPKNFDVVKEVKPKKNNEAKKKAEMLAAAKKKEEEERIANIVLPQANLESSNDKEKSEETFTEEILPAPLPTENIWAKRQEERESQERDRLSRMPKAMQQAIEQHFPLVTEAATIKVDKESMRKPADADFTRAALRARKQATSNDVRRLMTRDEIGSHAERYNAQHRAFVKKDHHGGGGYTSDGTYENERGQRMRGEMRNRGPPQDVEFHRGGASSGFGNRDNRRRNDVNSTFTRNRRKGDKVESDVDLNPSDSSRKGDFDEGSHGPRQNPSQDVRKNNRRRGDTRRKNSFTRNDMTKPLNGTNNGAEIEKNEKRRATPTDLASAANQARIRSKNGQPASHTYPSHLEKENWPRNGEKEAKVEQQNVGLAGSDKNAGDEARRADSPADTADSLGDFEEVVNRRLRRSKEKEREKEKEKEREASKALQQTKTTRSQRRVRNNGKHVAEAEIKSKDGDRQKNHEEKKPLKAKQELGATTDGFQKRTVSKEEKIRIEKPPILQQEEVISKLPSPIGPPARKLVEPPPVEFEKFLELPEFIHSNSSHDESYDFTFDPDLHESVKEDKNISSCSAADDLHLKEKMSKIKDLWPGDIERTNVAMVKPQPQNGDTPVSEPKLDTQTTTSSSSSSRTVNNLAPYSAHYSSFQPLYPNSDNRSTGMSLRNAVSPPSSYNAFNGYMQPPQKNPFSFGATNFDFGLLGLRPGQSGLGGPPGPPGPPAPSNQLHTLWSQDAPPNFNSTPPSSLLPNSNSSHYGFFNNAPSSAQDMKLRSFLGGGGLMSQNAPPLFHDSRPSLPPSNLAVGSQRGSFGSSNNSSMSSTQPNYLSFLSQPPPSMRFNMSSSSSNSDSFFQSSFFLGSSNSGSQFLEEDLYVKKNQGSRNLNGSQTSANTSEVWSSTSQPFFSQMSQPPRTTYSNLNQNGNNRMRRPFNAGPGGRP</sequence>
<comment type="caution">
    <text evidence="4">The sequence shown here is derived from an EMBL/GenBank/DDBJ whole genome shotgun (WGS) entry which is preliminary data.</text>
</comment>
<gene>
    <name evidence="4" type="ORF">CAUJ_LOCUS5145</name>
</gene>
<feature type="compositionally biased region" description="Basic and acidic residues" evidence="2">
    <location>
        <begin position="877"/>
        <end position="886"/>
    </location>
</feature>
<dbReference type="EMBL" id="CAJGYM010000010">
    <property type="protein sequence ID" value="CAD6189226.1"/>
    <property type="molecule type" value="Genomic_DNA"/>
</dbReference>
<feature type="compositionally biased region" description="Polar residues" evidence="2">
    <location>
        <begin position="1264"/>
        <end position="1309"/>
    </location>
</feature>
<feature type="compositionally biased region" description="Polar residues" evidence="2">
    <location>
        <begin position="302"/>
        <end position="314"/>
    </location>
</feature>
<feature type="region of interest" description="Disordered" evidence="2">
    <location>
        <begin position="548"/>
        <end position="886"/>
    </location>
</feature>
<feature type="compositionally biased region" description="Polar residues" evidence="2">
    <location>
        <begin position="726"/>
        <end position="735"/>
    </location>
</feature>
<dbReference type="PANTHER" id="PTHR14038">
    <property type="entry name" value="BAT2 HLA-B-ASSOCIATED TRANSCRIPT 2"/>
    <property type="match status" value="1"/>
</dbReference>
<feature type="compositionally biased region" description="Basic and acidic residues" evidence="2">
    <location>
        <begin position="836"/>
        <end position="863"/>
    </location>
</feature>
<feature type="compositionally biased region" description="Polar residues" evidence="2">
    <location>
        <begin position="1207"/>
        <end position="1216"/>
    </location>
</feature>
<evidence type="ECO:0000313" key="5">
    <source>
        <dbReference type="Proteomes" id="UP000835052"/>
    </source>
</evidence>
<evidence type="ECO:0000259" key="3">
    <source>
        <dbReference type="Pfam" id="PF07001"/>
    </source>
</evidence>
<feature type="compositionally biased region" description="Basic and acidic residues" evidence="2">
    <location>
        <begin position="800"/>
        <end position="815"/>
    </location>
</feature>
<dbReference type="Pfam" id="PF07001">
    <property type="entry name" value="BAT2_N"/>
    <property type="match status" value="1"/>
</dbReference>
<name>A0A8S1GZ08_9PELO</name>
<feature type="region of interest" description="Disordered" evidence="2">
    <location>
        <begin position="1089"/>
        <end position="1133"/>
    </location>
</feature>
<evidence type="ECO:0000256" key="1">
    <source>
        <dbReference type="ARBA" id="ARBA00022553"/>
    </source>
</evidence>
<protein>
    <recommendedName>
        <fullName evidence="3">BAT2 N-terminal domain-containing protein</fullName>
    </recommendedName>
</protein>
<feature type="compositionally biased region" description="Basic and acidic residues" evidence="2">
    <location>
        <begin position="468"/>
        <end position="484"/>
    </location>
</feature>
<evidence type="ECO:0000313" key="4">
    <source>
        <dbReference type="EMBL" id="CAD6189226.1"/>
    </source>
</evidence>
<dbReference type="InterPro" id="IPR009738">
    <property type="entry name" value="BAT2_N"/>
</dbReference>
<feature type="compositionally biased region" description="Polar residues" evidence="2">
    <location>
        <begin position="274"/>
        <end position="285"/>
    </location>
</feature>
<feature type="compositionally biased region" description="Basic and acidic residues" evidence="2">
    <location>
        <begin position="286"/>
        <end position="301"/>
    </location>
</feature>
<dbReference type="OrthoDB" id="1939715at2759"/>
<feature type="region of interest" description="Disordered" evidence="2">
    <location>
        <begin position="1171"/>
        <end position="1218"/>
    </location>
</feature>
<feature type="region of interest" description="Disordered" evidence="2">
    <location>
        <begin position="990"/>
        <end position="1023"/>
    </location>
</feature>
<feature type="region of interest" description="Disordered" evidence="2">
    <location>
        <begin position="274"/>
        <end position="328"/>
    </location>
</feature>
<dbReference type="PANTHER" id="PTHR14038:SF0">
    <property type="entry name" value="LP18708P"/>
    <property type="match status" value="1"/>
</dbReference>
<dbReference type="InterPro" id="IPR033184">
    <property type="entry name" value="PRRC2"/>
</dbReference>
<keyword evidence="5" id="KW-1185">Reference proteome</keyword>